<dbReference type="InterPro" id="IPR023401">
    <property type="entry name" value="ODC_N"/>
</dbReference>
<evidence type="ECO:0000256" key="7">
    <source>
        <dbReference type="ARBA" id="ARBA00093203"/>
    </source>
</evidence>
<comment type="similarity">
    <text evidence="1">Belongs to the ornithine cyclodeaminase/mu-crystallin family.</text>
</comment>
<evidence type="ECO:0000256" key="3">
    <source>
        <dbReference type="ARBA" id="ARBA00015173"/>
    </source>
</evidence>
<dbReference type="Gene3D" id="3.30.1780.10">
    <property type="entry name" value="ornithine cyclodeaminase, domain 1"/>
    <property type="match status" value="1"/>
</dbReference>
<dbReference type="GO" id="GO:0047127">
    <property type="term" value="F:thiomorpholine-carboxylate dehydrogenase activity"/>
    <property type="evidence" value="ECO:0007669"/>
    <property type="project" value="UniProtKB-EC"/>
</dbReference>
<dbReference type="OrthoDB" id="41492at2759"/>
<comment type="catalytic activity">
    <reaction evidence="8">
        <text>(3R)-1,4-thiomorpholine-3-carboxylate + NAD(+) = 3,4-dehydrothiomorpholine-3-carboxylate + NADH + 2 H(+)</text>
        <dbReference type="Rhea" id="RHEA:12504"/>
        <dbReference type="ChEBI" id="CHEBI:15378"/>
        <dbReference type="ChEBI" id="CHEBI:57540"/>
        <dbReference type="ChEBI" id="CHEBI:57945"/>
        <dbReference type="ChEBI" id="CHEBI:58517"/>
        <dbReference type="ChEBI" id="CHEBI:176873"/>
        <dbReference type="EC" id="1.5.1.25"/>
    </reaction>
    <physiologicalReaction direction="right-to-left" evidence="8">
        <dbReference type="Rhea" id="RHEA:12506"/>
    </physiologicalReaction>
</comment>
<evidence type="ECO:0000313" key="19">
    <source>
        <dbReference type="Proteomes" id="UP001163046"/>
    </source>
</evidence>
<dbReference type="PANTHER" id="PTHR13812">
    <property type="entry name" value="KETIMINE REDUCTASE MU-CRYSTALLIN"/>
    <property type="match status" value="1"/>
</dbReference>
<evidence type="ECO:0000256" key="12">
    <source>
        <dbReference type="ARBA" id="ARBA00093263"/>
    </source>
</evidence>
<dbReference type="AlphaFoldDB" id="A0A9W9Z612"/>
<dbReference type="InterPro" id="IPR003462">
    <property type="entry name" value="ODC_Mu_crystall"/>
</dbReference>
<comment type="catalytic activity">
    <reaction evidence="9">
        <text>(S)-cystathionine ketimine + NADPH + 2 H(+) = (3R,5S)-2,3,5,6,7-pentahydro-1,4-thiazepine-3,5-dicarboxylate + NADP(+)</text>
        <dbReference type="Rhea" id="RHEA:68036"/>
        <dbReference type="ChEBI" id="CHEBI:15378"/>
        <dbReference type="ChEBI" id="CHEBI:57783"/>
        <dbReference type="ChEBI" id="CHEBI:58349"/>
        <dbReference type="ChEBI" id="CHEBI:176808"/>
        <dbReference type="ChEBI" id="CHEBI:176810"/>
    </reaction>
    <physiologicalReaction direction="left-to-right" evidence="9">
        <dbReference type="Rhea" id="RHEA:68037"/>
    </physiologicalReaction>
</comment>
<accession>A0A9W9Z612</accession>
<evidence type="ECO:0000256" key="6">
    <source>
        <dbReference type="ARBA" id="ARBA00093197"/>
    </source>
</evidence>
<dbReference type="GO" id="GO:0050241">
    <property type="term" value="F:pyrroline-2-carboxylate reductase activity"/>
    <property type="evidence" value="ECO:0007669"/>
    <property type="project" value="UniProtKB-EC"/>
</dbReference>
<evidence type="ECO:0000256" key="5">
    <source>
        <dbReference type="ARBA" id="ARBA00093190"/>
    </source>
</evidence>
<dbReference type="Pfam" id="PF02423">
    <property type="entry name" value="OCD_Mu_crystall"/>
    <property type="match status" value="1"/>
</dbReference>
<dbReference type="PANTHER" id="PTHR13812:SF19">
    <property type="entry name" value="KETIMINE REDUCTASE MU-CRYSTALLIN"/>
    <property type="match status" value="1"/>
</dbReference>
<proteinExistence type="inferred from homology"/>
<evidence type="ECO:0000256" key="2">
    <source>
        <dbReference type="ARBA" id="ARBA00012883"/>
    </source>
</evidence>
<comment type="catalytic activity">
    <reaction evidence="10">
        <text>(R)-lanthionine ketimine + NADPH + 2 H(+) = (3R,5R)-1,4-thiomorpholine-3,5-dicarboxylate + NADP(+)</text>
        <dbReference type="Rhea" id="RHEA:68040"/>
        <dbReference type="ChEBI" id="CHEBI:15378"/>
        <dbReference type="ChEBI" id="CHEBI:57783"/>
        <dbReference type="ChEBI" id="CHEBI:58349"/>
        <dbReference type="ChEBI" id="CHEBI:176891"/>
        <dbReference type="ChEBI" id="CHEBI:176892"/>
    </reaction>
    <physiologicalReaction direction="left-to-right" evidence="10">
        <dbReference type="Rhea" id="RHEA:68041"/>
    </physiologicalReaction>
</comment>
<evidence type="ECO:0000256" key="16">
    <source>
        <dbReference type="ARBA" id="ARBA00093598"/>
    </source>
</evidence>
<comment type="catalytic activity">
    <reaction evidence="13">
        <text>L-proline + NAD(+) = 1-pyrroline-2-carboxylate + NADH + H(+)</text>
        <dbReference type="Rhea" id="RHEA:20321"/>
        <dbReference type="ChEBI" id="CHEBI:15378"/>
        <dbReference type="ChEBI" id="CHEBI:39785"/>
        <dbReference type="ChEBI" id="CHEBI:57540"/>
        <dbReference type="ChEBI" id="CHEBI:57945"/>
        <dbReference type="ChEBI" id="CHEBI:60039"/>
        <dbReference type="EC" id="1.5.1.1"/>
    </reaction>
    <physiologicalReaction direction="right-to-left" evidence="13">
        <dbReference type="Rhea" id="RHEA:20323"/>
    </physiologicalReaction>
</comment>
<evidence type="ECO:0000256" key="17">
    <source>
        <dbReference type="ARBA" id="ARBA00093650"/>
    </source>
</evidence>
<evidence type="ECO:0000256" key="4">
    <source>
        <dbReference type="ARBA" id="ARBA00033420"/>
    </source>
</evidence>
<evidence type="ECO:0000256" key="10">
    <source>
        <dbReference type="ARBA" id="ARBA00093248"/>
    </source>
</evidence>
<protein>
    <recommendedName>
        <fullName evidence="3">Ketimine reductase mu-crystallin</fullName>
        <ecNumber evidence="16">1.5.1.1</ecNumber>
        <ecNumber evidence="2">1.5.1.25</ecNumber>
    </recommendedName>
    <alternativeName>
        <fullName evidence="17">1-piperideine-2-carboxylate/1-pyrroline-2-carboxylate reductase</fullName>
    </alternativeName>
    <alternativeName>
        <fullName evidence="4">NADP-regulated thyroid-hormone-binding protein</fullName>
    </alternativeName>
</protein>
<evidence type="ECO:0000256" key="9">
    <source>
        <dbReference type="ARBA" id="ARBA00093227"/>
    </source>
</evidence>
<dbReference type="GO" id="GO:0042562">
    <property type="term" value="F:hormone binding"/>
    <property type="evidence" value="ECO:0007669"/>
    <property type="project" value="TreeGrafter"/>
</dbReference>
<evidence type="ECO:0000256" key="13">
    <source>
        <dbReference type="ARBA" id="ARBA00093264"/>
    </source>
</evidence>
<keyword evidence="19" id="KW-1185">Reference proteome</keyword>
<comment type="caution">
    <text evidence="18">The sequence shown here is derived from an EMBL/GenBank/DDBJ whole genome shotgun (WGS) entry which is preliminary data.</text>
</comment>
<dbReference type="EC" id="1.5.1.25" evidence="2"/>
<comment type="catalytic activity">
    <reaction evidence="11">
        <text>(S)-cystathionine ketimine + NADH + 2 H(+) = (3R,5S)-2,3,5,6,7-pentahydro-1,4-thiazepine-3,5-dicarboxylate + NAD(+)</text>
        <dbReference type="Rhea" id="RHEA:68032"/>
        <dbReference type="ChEBI" id="CHEBI:15378"/>
        <dbReference type="ChEBI" id="CHEBI:57540"/>
        <dbReference type="ChEBI" id="CHEBI:57945"/>
        <dbReference type="ChEBI" id="CHEBI:176808"/>
        <dbReference type="ChEBI" id="CHEBI:176810"/>
    </reaction>
    <physiologicalReaction direction="left-to-right" evidence="11">
        <dbReference type="Rhea" id="RHEA:68033"/>
    </physiologicalReaction>
</comment>
<dbReference type="GO" id="GO:0005737">
    <property type="term" value="C:cytoplasm"/>
    <property type="evidence" value="ECO:0007669"/>
    <property type="project" value="TreeGrafter"/>
</dbReference>
<comment type="catalytic activity">
    <reaction evidence="12">
        <text>(3R)-1,4-thiomorpholine-3-carboxylate + NADP(+) = 3,4-dehydrothiomorpholine-3-carboxylate + NADPH + 2 H(+)</text>
        <dbReference type="Rhea" id="RHEA:12500"/>
        <dbReference type="ChEBI" id="CHEBI:15378"/>
        <dbReference type="ChEBI" id="CHEBI:57783"/>
        <dbReference type="ChEBI" id="CHEBI:58349"/>
        <dbReference type="ChEBI" id="CHEBI:58517"/>
        <dbReference type="ChEBI" id="CHEBI:176873"/>
        <dbReference type="EC" id="1.5.1.25"/>
    </reaction>
    <physiologicalReaction direction="right-to-left" evidence="12">
        <dbReference type="Rhea" id="RHEA:12502"/>
    </physiologicalReaction>
</comment>
<reference evidence="18" key="1">
    <citation type="submission" date="2023-01" db="EMBL/GenBank/DDBJ databases">
        <title>Genome assembly of the deep-sea coral Lophelia pertusa.</title>
        <authorList>
            <person name="Herrera S."/>
            <person name="Cordes E."/>
        </authorList>
    </citation>
    <scope>NUCLEOTIDE SEQUENCE</scope>
    <source>
        <strain evidence="18">USNM1676648</strain>
        <tissue evidence="18">Polyp</tissue>
    </source>
</reference>
<evidence type="ECO:0000256" key="8">
    <source>
        <dbReference type="ARBA" id="ARBA00093226"/>
    </source>
</evidence>
<comment type="catalytic activity">
    <reaction evidence="6">
        <text>Delta(2)-thiazoline-2-carboxylate + NADPH + 2 H(+) = L-thiazolidine-2-carboxylate + NADP(+)</text>
        <dbReference type="Rhea" id="RHEA:68072"/>
        <dbReference type="ChEBI" id="CHEBI:15378"/>
        <dbReference type="ChEBI" id="CHEBI:57783"/>
        <dbReference type="ChEBI" id="CHEBI:58349"/>
        <dbReference type="ChEBI" id="CHEBI:176895"/>
        <dbReference type="ChEBI" id="CHEBI:176896"/>
    </reaction>
    <physiologicalReaction direction="left-to-right" evidence="6">
        <dbReference type="Rhea" id="RHEA:68073"/>
    </physiologicalReaction>
</comment>
<dbReference type="EMBL" id="MU826582">
    <property type="protein sequence ID" value="KAJ7375667.1"/>
    <property type="molecule type" value="Genomic_DNA"/>
</dbReference>
<dbReference type="InterPro" id="IPR036291">
    <property type="entry name" value="NAD(P)-bd_dom_sf"/>
</dbReference>
<evidence type="ECO:0000256" key="11">
    <source>
        <dbReference type="ARBA" id="ARBA00093250"/>
    </source>
</evidence>
<dbReference type="SUPFAM" id="SSF51735">
    <property type="entry name" value="NAD(P)-binding Rossmann-fold domains"/>
    <property type="match status" value="1"/>
</dbReference>
<evidence type="ECO:0000256" key="15">
    <source>
        <dbReference type="ARBA" id="ARBA00093567"/>
    </source>
</evidence>
<evidence type="ECO:0000313" key="18">
    <source>
        <dbReference type="EMBL" id="KAJ7375667.1"/>
    </source>
</evidence>
<comment type="catalytic activity">
    <reaction evidence="5">
        <text>L-pipecolate + NAD(+) = Delta(1)-piperideine-2-carboxylate + NADH + H(+)</text>
        <dbReference type="Rhea" id="RHEA:30807"/>
        <dbReference type="ChEBI" id="CHEBI:15378"/>
        <dbReference type="ChEBI" id="CHEBI:57540"/>
        <dbReference type="ChEBI" id="CHEBI:57945"/>
        <dbReference type="ChEBI" id="CHEBI:61185"/>
        <dbReference type="ChEBI" id="CHEBI:77631"/>
        <dbReference type="EC" id="1.5.1.1"/>
    </reaction>
    <physiologicalReaction direction="right-to-left" evidence="5">
        <dbReference type="Rhea" id="RHEA:30809"/>
    </physiologicalReaction>
</comment>
<evidence type="ECO:0000256" key="14">
    <source>
        <dbReference type="ARBA" id="ARBA00093273"/>
    </source>
</evidence>
<comment type="catalytic activity">
    <reaction evidence="14">
        <text>L-pipecolate + NADP(+) = Delta(1)-piperideine-2-carboxylate + NADPH + H(+)</text>
        <dbReference type="Rhea" id="RHEA:12524"/>
        <dbReference type="ChEBI" id="CHEBI:15378"/>
        <dbReference type="ChEBI" id="CHEBI:57783"/>
        <dbReference type="ChEBI" id="CHEBI:58349"/>
        <dbReference type="ChEBI" id="CHEBI:61185"/>
        <dbReference type="ChEBI" id="CHEBI:77631"/>
        <dbReference type="EC" id="1.5.1.1"/>
    </reaction>
    <physiologicalReaction direction="right-to-left" evidence="14">
        <dbReference type="Rhea" id="RHEA:12526"/>
    </physiologicalReaction>
</comment>
<comment type="catalytic activity">
    <reaction evidence="7">
        <text>L-proline + NADP(+) = 1-pyrroline-2-carboxylate + NADPH + H(+)</text>
        <dbReference type="Rhea" id="RHEA:20317"/>
        <dbReference type="ChEBI" id="CHEBI:15378"/>
        <dbReference type="ChEBI" id="CHEBI:39785"/>
        <dbReference type="ChEBI" id="CHEBI:57783"/>
        <dbReference type="ChEBI" id="CHEBI:58349"/>
        <dbReference type="ChEBI" id="CHEBI:60039"/>
        <dbReference type="EC" id="1.5.1.1"/>
    </reaction>
    <physiologicalReaction direction="right-to-left" evidence="7">
        <dbReference type="Rhea" id="RHEA:20319"/>
    </physiologicalReaction>
</comment>
<name>A0A9W9Z612_9CNID</name>
<dbReference type="Proteomes" id="UP001163046">
    <property type="component" value="Unassembled WGS sequence"/>
</dbReference>
<organism evidence="18 19">
    <name type="scientific">Desmophyllum pertusum</name>
    <dbReference type="NCBI Taxonomy" id="174260"/>
    <lineage>
        <taxon>Eukaryota</taxon>
        <taxon>Metazoa</taxon>
        <taxon>Cnidaria</taxon>
        <taxon>Anthozoa</taxon>
        <taxon>Hexacorallia</taxon>
        <taxon>Scleractinia</taxon>
        <taxon>Caryophylliina</taxon>
        <taxon>Caryophylliidae</taxon>
        <taxon>Desmophyllum</taxon>
    </lineage>
</organism>
<dbReference type="EC" id="1.5.1.1" evidence="16"/>
<sequence>MTNRRNILGASQVQHVLRYKELIPEIEKSFVNFSDRKNGGIIQPVRLKVPVKEHSGILYVMPCYSAKDNALITKVTAPYYSKDNVNHRVPSHLLYFNAGTGDLVAIMDGTVISEMRTASGLGCRHKARCIRNDTEVAVHSGIWGPG</sequence>
<gene>
    <name evidence="18" type="ORF">OS493_039715</name>
</gene>
<evidence type="ECO:0000256" key="1">
    <source>
        <dbReference type="ARBA" id="ARBA00008903"/>
    </source>
</evidence>
<comment type="subunit">
    <text evidence="15">Homodimer. Binds the thyroid hormone triiodothyronine (T3); T3 binding inhibits enzymatic activity.</text>
</comment>